<evidence type="ECO:0000256" key="7">
    <source>
        <dbReference type="ARBA" id="ARBA00023002"/>
    </source>
</evidence>
<gene>
    <name evidence="10" type="ORF">SAMN05421659_1101</name>
</gene>
<dbReference type="PANTHER" id="PTHR11103:SF18">
    <property type="entry name" value="SLR1189 PROTEIN"/>
    <property type="match status" value="1"/>
</dbReference>
<dbReference type="GO" id="GO:0032259">
    <property type="term" value="P:methylation"/>
    <property type="evidence" value="ECO:0007669"/>
    <property type="project" value="UniProtKB-KW"/>
</dbReference>
<dbReference type="STRING" id="99656.SAMN05421659_1101"/>
<dbReference type="Proteomes" id="UP000199701">
    <property type="component" value="Unassembled WGS sequence"/>
</dbReference>
<dbReference type="InterPro" id="IPR029041">
    <property type="entry name" value="FAD-linked_oxidoreductase-like"/>
</dbReference>
<keyword evidence="8" id="KW-0862">Zinc</keyword>
<dbReference type="AlphaFoldDB" id="A0A1I0QYH1"/>
<dbReference type="InterPro" id="IPR003726">
    <property type="entry name" value="HCY_dom"/>
</dbReference>
<dbReference type="InterPro" id="IPR003171">
    <property type="entry name" value="Mehydrof_redctse-like"/>
</dbReference>
<dbReference type="Pfam" id="PF02219">
    <property type="entry name" value="MTHFR"/>
    <property type="match status" value="1"/>
</dbReference>
<evidence type="ECO:0000313" key="11">
    <source>
        <dbReference type="Proteomes" id="UP000199701"/>
    </source>
</evidence>
<protein>
    <submittedName>
        <fullName evidence="10">Homocysteine S-methyltransferase</fullName>
    </submittedName>
</protein>
<dbReference type="OrthoDB" id="9803687at2"/>
<dbReference type="EMBL" id="FOJI01000010">
    <property type="protein sequence ID" value="SEW32630.1"/>
    <property type="molecule type" value="Genomic_DNA"/>
</dbReference>
<evidence type="ECO:0000313" key="10">
    <source>
        <dbReference type="EMBL" id="SEW32630.1"/>
    </source>
</evidence>
<dbReference type="GO" id="GO:0006555">
    <property type="term" value="P:methionine metabolic process"/>
    <property type="evidence" value="ECO:0007669"/>
    <property type="project" value="InterPro"/>
</dbReference>
<dbReference type="CDD" id="cd00537">
    <property type="entry name" value="MTHFR"/>
    <property type="match status" value="1"/>
</dbReference>
<sequence>MLNIREYLKNNRLIMDGAMGTYYSDLEGDESAFSEFGNINRPEIIEKIHSDYINAGAKLIRTNSFATSIEALGVTVFEQKRIIEASCEIAKRAAKDKAYVAGDIGPIKENAESTESEILDEYIRMCDIFLAADVDVILFETFSDMIYIKQLVKYIRSKKDVFIMTNFCLNKNGFTRNGLSATKILSELAQIDEIDACGFNCGIGSGHMSNIMKKLKYPSNKYIACIPNAGYPEQMQNRMIFMDNVDYFSNNMKAIADLGIDIVGGCCGTRPTYIKKLAEKIDLKPVKKVSFLGSDIAEVHKELRKNVFYSKFETGKKVIAVELDPPFDADYEKLVEYAHTLKKQGVDIITMADSPMGRSRVDSILMSVKLANETGINVMPHICCRDKNMIAIRSTLLGAYINDIRDLLLVTGDPVPSESRRLTTGVFDYNSIQLMNFVKEMNQEHFADEPFYYGGALNPTMGKIDNIIDRIQKKIDAGCKYFLTQPVYSDDAIERLAEIKRRVDTKILCGIMPLVSYRNANFMKNEFIGIDIPDNIVARYRPEMSKEEGEETGAKIARELMEKLNPIVDGYYFMLPFNRVSLIGKILG</sequence>
<evidence type="ECO:0000259" key="9">
    <source>
        <dbReference type="PROSITE" id="PS50970"/>
    </source>
</evidence>
<comment type="cofactor">
    <cofactor evidence="8">
        <name>Zn(2+)</name>
        <dbReference type="ChEBI" id="CHEBI:29105"/>
    </cofactor>
</comment>
<dbReference type="GO" id="GO:0046872">
    <property type="term" value="F:metal ion binding"/>
    <property type="evidence" value="ECO:0007669"/>
    <property type="project" value="UniProtKB-KW"/>
</dbReference>
<feature type="binding site" evidence="8">
    <location>
        <position position="267"/>
    </location>
    <ligand>
        <name>Zn(2+)</name>
        <dbReference type="ChEBI" id="CHEBI:29105"/>
    </ligand>
</feature>
<proteinExistence type="predicted"/>
<comment type="cofactor">
    <cofactor evidence="1">
        <name>FAD</name>
        <dbReference type="ChEBI" id="CHEBI:57692"/>
    </cofactor>
</comment>
<organism evidence="10 11">
    <name type="scientific">[Clostridium] fimetarium</name>
    <dbReference type="NCBI Taxonomy" id="99656"/>
    <lineage>
        <taxon>Bacteria</taxon>
        <taxon>Bacillati</taxon>
        <taxon>Bacillota</taxon>
        <taxon>Clostridia</taxon>
        <taxon>Lachnospirales</taxon>
        <taxon>Lachnospiraceae</taxon>
    </lineage>
</organism>
<keyword evidence="6" id="KW-0274">FAD</keyword>
<keyword evidence="11" id="KW-1185">Reference proteome</keyword>
<dbReference type="PROSITE" id="PS50970">
    <property type="entry name" value="HCY"/>
    <property type="match status" value="1"/>
</dbReference>
<name>A0A1I0QYH1_9FIRM</name>
<dbReference type="GO" id="GO:0004489">
    <property type="term" value="F:methylenetetrahydrofolate reductase [NAD(P)H] activity"/>
    <property type="evidence" value="ECO:0007669"/>
    <property type="project" value="InterPro"/>
</dbReference>
<dbReference type="NCBIfam" id="NF006396">
    <property type="entry name" value="PRK08645.1"/>
    <property type="match status" value="1"/>
</dbReference>
<evidence type="ECO:0000256" key="2">
    <source>
        <dbReference type="ARBA" id="ARBA00004777"/>
    </source>
</evidence>
<dbReference type="RefSeq" id="WP_092454659.1">
    <property type="nucleotide sequence ID" value="NZ_FOJI01000010.1"/>
</dbReference>
<evidence type="ECO:0000256" key="1">
    <source>
        <dbReference type="ARBA" id="ARBA00001974"/>
    </source>
</evidence>
<evidence type="ECO:0000256" key="6">
    <source>
        <dbReference type="ARBA" id="ARBA00022827"/>
    </source>
</evidence>
<reference evidence="10 11" key="1">
    <citation type="submission" date="2016-10" db="EMBL/GenBank/DDBJ databases">
        <authorList>
            <person name="de Groot N.N."/>
        </authorList>
    </citation>
    <scope>NUCLEOTIDE SEQUENCE [LARGE SCALE GENOMIC DNA]</scope>
    <source>
        <strain evidence="10 11">DSM 9179</strain>
    </source>
</reference>
<evidence type="ECO:0000256" key="8">
    <source>
        <dbReference type="PROSITE-ProRule" id="PRU00333"/>
    </source>
</evidence>
<keyword evidence="7" id="KW-0560">Oxidoreductase</keyword>
<dbReference type="GO" id="GO:0035999">
    <property type="term" value="P:tetrahydrofolate interconversion"/>
    <property type="evidence" value="ECO:0007669"/>
    <property type="project" value="UniProtKB-UniPathway"/>
</dbReference>
<evidence type="ECO:0000256" key="4">
    <source>
        <dbReference type="ARBA" id="ARBA00022630"/>
    </source>
</evidence>
<feature type="binding site" evidence="8">
    <location>
        <position position="201"/>
    </location>
    <ligand>
        <name>Zn(2+)</name>
        <dbReference type="ChEBI" id="CHEBI:29105"/>
    </ligand>
</feature>
<dbReference type="Gene3D" id="3.20.20.330">
    <property type="entry name" value="Homocysteine-binding-like domain"/>
    <property type="match status" value="1"/>
</dbReference>
<dbReference type="InterPro" id="IPR036589">
    <property type="entry name" value="HCY_dom_sf"/>
</dbReference>
<dbReference type="Gene3D" id="3.20.20.220">
    <property type="match status" value="1"/>
</dbReference>
<dbReference type="UniPathway" id="UPA00193"/>
<dbReference type="SUPFAM" id="SSF51730">
    <property type="entry name" value="FAD-linked oxidoreductase"/>
    <property type="match status" value="1"/>
</dbReference>
<dbReference type="PANTHER" id="PTHR11103">
    <property type="entry name" value="SLR1189 PROTEIN"/>
    <property type="match status" value="1"/>
</dbReference>
<keyword evidence="3 8" id="KW-0489">Methyltransferase</keyword>
<feature type="domain" description="Hcy-binding" evidence="9">
    <location>
        <begin position="1"/>
        <end position="281"/>
    </location>
</feature>
<dbReference type="SUPFAM" id="SSF82282">
    <property type="entry name" value="Homocysteine S-methyltransferase"/>
    <property type="match status" value="1"/>
</dbReference>
<keyword evidence="5 8" id="KW-0808">Transferase</keyword>
<dbReference type="GO" id="GO:0008168">
    <property type="term" value="F:methyltransferase activity"/>
    <property type="evidence" value="ECO:0007669"/>
    <property type="project" value="UniProtKB-UniRule"/>
</dbReference>
<dbReference type="Pfam" id="PF02574">
    <property type="entry name" value="S-methyl_trans"/>
    <property type="match status" value="1"/>
</dbReference>
<accession>A0A1I0QYH1</accession>
<feature type="binding site" evidence="8">
    <location>
        <position position="266"/>
    </location>
    <ligand>
        <name>Zn(2+)</name>
        <dbReference type="ChEBI" id="CHEBI:29105"/>
    </ligand>
</feature>
<keyword evidence="8" id="KW-0479">Metal-binding</keyword>
<evidence type="ECO:0000256" key="3">
    <source>
        <dbReference type="ARBA" id="ARBA00022603"/>
    </source>
</evidence>
<comment type="pathway">
    <text evidence="2">One-carbon metabolism; tetrahydrofolate interconversion.</text>
</comment>
<evidence type="ECO:0000256" key="5">
    <source>
        <dbReference type="ARBA" id="ARBA00022679"/>
    </source>
</evidence>
<keyword evidence="4" id="KW-0285">Flavoprotein</keyword>